<organism evidence="2 3">
    <name type="scientific">Cyphellophora attinorum</name>
    <dbReference type="NCBI Taxonomy" id="1664694"/>
    <lineage>
        <taxon>Eukaryota</taxon>
        <taxon>Fungi</taxon>
        <taxon>Dikarya</taxon>
        <taxon>Ascomycota</taxon>
        <taxon>Pezizomycotina</taxon>
        <taxon>Eurotiomycetes</taxon>
        <taxon>Chaetothyriomycetidae</taxon>
        <taxon>Chaetothyriales</taxon>
        <taxon>Cyphellophoraceae</taxon>
        <taxon>Cyphellophora</taxon>
    </lineage>
</organism>
<sequence>MAFQAGPTVPRQILRNVSQEAASSSIDTTRRPQVEDSQEWILFSPSQVGSSTDRSSQTVGHSRTSELLSLQTAGRSQLDSEALDENLTEDGELDTLDEGLHAFQEPLFPVPTQQSQGAVLPAHDGLGSFQASSPPVLEQLWRHEQYNPKRKHDGHHRRPSSVQRRLDTIEELEAQANEDKRVRIEKWRLDQSEA</sequence>
<protein>
    <submittedName>
        <fullName evidence="2">Uncharacterized protein</fullName>
    </submittedName>
</protein>
<name>A0A0N1NYL8_9EURO</name>
<reference evidence="2 3" key="1">
    <citation type="submission" date="2015-06" db="EMBL/GenBank/DDBJ databases">
        <title>Draft genome of the ant-associated black yeast Phialophora attae CBS 131958.</title>
        <authorList>
            <person name="Moreno L.F."/>
            <person name="Stielow B.J."/>
            <person name="de Hoog S."/>
            <person name="Vicente V.A."/>
            <person name="Weiss V.A."/>
            <person name="de Vries M."/>
            <person name="Cruz L.M."/>
            <person name="Souza E.M."/>
        </authorList>
    </citation>
    <scope>NUCLEOTIDE SEQUENCE [LARGE SCALE GENOMIC DNA]</scope>
    <source>
        <strain evidence="2 3">CBS 131958</strain>
    </source>
</reference>
<evidence type="ECO:0000313" key="2">
    <source>
        <dbReference type="EMBL" id="KPI40040.1"/>
    </source>
</evidence>
<feature type="region of interest" description="Disordered" evidence="1">
    <location>
        <begin position="1"/>
        <end position="85"/>
    </location>
</feature>
<gene>
    <name evidence="2" type="ORF">AB675_11284</name>
</gene>
<evidence type="ECO:0000256" key="1">
    <source>
        <dbReference type="SAM" id="MobiDB-lite"/>
    </source>
</evidence>
<dbReference type="Proteomes" id="UP000038010">
    <property type="component" value="Unassembled WGS sequence"/>
</dbReference>
<comment type="caution">
    <text evidence="2">The sequence shown here is derived from an EMBL/GenBank/DDBJ whole genome shotgun (WGS) entry which is preliminary data.</text>
</comment>
<keyword evidence="3" id="KW-1185">Reference proteome</keyword>
<feature type="compositionally biased region" description="Basic residues" evidence="1">
    <location>
        <begin position="148"/>
        <end position="159"/>
    </location>
</feature>
<proteinExistence type="predicted"/>
<dbReference type="AlphaFoldDB" id="A0A0N1NYL8"/>
<dbReference type="RefSeq" id="XP_018000003.1">
    <property type="nucleotide sequence ID" value="XM_018140115.1"/>
</dbReference>
<feature type="compositionally biased region" description="Polar residues" evidence="1">
    <location>
        <begin position="15"/>
        <end position="27"/>
    </location>
</feature>
<dbReference type="GeneID" id="28731995"/>
<accession>A0A0N1NYL8</accession>
<dbReference type="EMBL" id="LFJN01000013">
    <property type="protein sequence ID" value="KPI40040.1"/>
    <property type="molecule type" value="Genomic_DNA"/>
</dbReference>
<evidence type="ECO:0000313" key="3">
    <source>
        <dbReference type="Proteomes" id="UP000038010"/>
    </source>
</evidence>
<feature type="compositionally biased region" description="Basic and acidic residues" evidence="1">
    <location>
        <begin position="177"/>
        <end position="194"/>
    </location>
</feature>
<dbReference type="VEuPathDB" id="FungiDB:AB675_11284"/>
<feature type="region of interest" description="Disordered" evidence="1">
    <location>
        <begin position="143"/>
        <end position="194"/>
    </location>
</feature>
<dbReference type="OrthoDB" id="5402147at2759"/>
<feature type="compositionally biased region" description="Polar residues" evidence="1">
    <location>
        <begin position="44"/>
        <end position="79"/>
    </location>
</feature>